<evidence type="ECO:0000256" key="2">
    <source>
        <dbReference type="ARBA" id="ARBA00022448"/>
    </source>
</evidence>
<organism evidence="9 10">
    <name type="scientific">Candidatus Uhrbacteria bacterium GW2011_GWF2_46_218</name>
    <dbReference type="NCBI Taxonomy" id="1619001"/>
    <lineage>
        <taxon>Bacteria</taxon>
        <taxon>Candidatus Uhriibacteriota</taxon>
    </lineage>
</organism>
<keyword evidence="7 8" id="KW-0472">Membrane</keyword>
<evidence type="ECO:0000256" key="3">
    <source>
        <dbReference type="ARBA" id="ARBA00022475"/>
    </source>
</evidence>
<evidence type="ECO:0000313" key="10">
    <source>
        <dbReference type="Proteomes" id="UP000034705"/>
    </source>
</evidence>
<feature type="transmembrane region" description="Helical" evidence="8">
    <location>
        <begin position="150"/>
        <end position="172"/>
    </location>
</feature>
<sequence length="383" mass="41843">MSPYSFSTIRAVFILIGSIVGAGVFGVPYALAQSGLSLGLLLLFVMGVLMTVLLLMNSEVILQTPGRHRIVGYSKIYLKGRWWILAFCGLVATAWGAMLAYLLVGGDFLSSLFSLGGWQVSPFWCAWILAICAGYAIFRGLRFASKAEVVVIGLILFLFLFVVLASAPFVQAPHLFTTHWSQVFFPYGVLLFALSGSGAIPEIKDVLGKKAKSLMGFVILSGMGTIILLYALFSFAVVGVTGSLTTPIAFDGLIPLLGSAFHFLVSLIGSLITLSIFMMIGVEIKHLFRYDFSMPNGWSWALALFPPFLLYLAGLREFIAIIGFVGAVFGGILGIMSVGIYERMRQKLKKEHHQCFCVPKWVSVLLILVFLSGMVMEITNLVR</sequence>
<dbReference type="Proteomes" id="UP000034705">
    <property type="component" value="Unassembled WGS sequence"/>
</dbReference>
<dbReference type="PANTHER" id="PTHR22950">
    <property type="entry name" value="AMINO ACID TRANSPORTER"/>
    <property type="match status" value="1"/>
</dbReference>
<dbReference type="Gene3D" id="1.20.1740.10">
    <property type="entry name" value="Amino acid/polyamine transporter I"/>
    <property type="match status" value="1"/>
</dbReference>
<proteinExistence type="predicted"/>
<feature type="transmembrane region" description="Helical" evidence="8">
    <location>
        <begin position="361"/>
        <end position="382"/>
    </location>
</feature>
<feature type="transmembrane region" description="Helical" evidence="8">
    <location>
        <begin position="294"/>
        <end position="312"/>
    </location>
</feature>
<protein>
    <submittedName>
        <fullName evidence="9">Aromatic amino acid permease</fullName>
    </submittedName>
</protein>
<keyword evidence="5 8" id="KW-0812">Transmembrane</keyword>
<feature type="transmembrane region" description="Helical" evidence="8">
    <location>
        <begin position="318"/>
        <end position="341"/>
    </location>
</feature>
<feature type="transmembrane region" description="Helical" evidence="8">
    <location>
        <begin position="260"/>
        <end position="282"/>
    </location>
</feature>
<evidence type="ECO:0000256" key="8">
    <source>
        <dbReference type="SAM" id="Phobius"/>
    </source>
</evidence>
<reference evidence="9 10" key="1">
    <citation type="journal article" date="2015" name="Nature">
        <title>rRNA introns, odd ribosomes, and small enigmatic genomes across a large radiation of phyla.</title>
        <authorList>
            <person name="Brown C.T."/>
            <person name="Hug L.A."/>
            <person name="Thomas B.C."/>
            <person name="Sharon I."/>
            <person name="Castelle C.J."/>
            <person name="Singh A."/>
            <person name="Wilkins M.J."/>
            <person name="Williams K.H."/>
            <person name="Banfield J.F."/>
        </authorList>
    </citation>
    <scope>NUCLEOTIDE SEQUENCE [LARGE SCALE GENOMIC DNA]</scope>
</reference>
<feature type="transmembrane region" description="Helical" evidence="8">
    <location>
        <begin position="215"/>
        <end position="240"/>
    </location>
</feature>
<comment type="caution">
    <text evidence="9">The sequence shown here is derived from an EMBL/GenBank/DDBJ whole genome shotgun (WGS) entry which is preliminary data.</text>
</comment>
<evidence type="ECO:0000256" key="1">
    <source>
        <dbReference type="ARBA" id="ARBA00004429"/>
    </source>
</evidence>
<dbReference type="EMBL" id="LCMG01000001">
    <property type="protein sequence ID" value="KKU34361.1"/>
    <property type="molecule type" value="Genomic_DNA"/>
</dbReference>
<feature type="transmembrane region" description="Helical" evidence="8">
    <location>
        <begin position="184"/>
        <end position="203"/>
    </location>
</feature>
<keyword evidence="4" id="KW-0997">Cell inner membrane</keyword>
<dbReference type="Pfam" id="PF03222">
    <property type="entry name" value="Trp_Tyr_perm"/>
    <property type="match status" value="1"/>
</dbReference>
<gene>
    <name evidence="9" type="ORF">UX45_C0001G0070</name>
</gene>
<dbReference type="GO" id="GO:0005886">
    <property type="term" value="C:plasma membrane"/>
    <property type="evidence" value="ECO:0007669"/>
    <property type="project" value="UniProtKB-SubCell"/>
</dbReference>
<keyword evidence="3" id="KW-1003">Cell membrane</keyword>
<evidence type="ECO:0000313" key="9">
    <source>
        <dbReference type="EMBL" id="KKU34361.1"/>
    </source>
</evidence>
<comment type="subcellular location">
    <subcellularLocation>
        <location evidence="1">Cell inner membrane</location>
        <topology evidence="1">Multi-pass membrane protein</topology>
    </subcellularLocation>
</comment>
<feature type="transmembrane region" description="Helical" evidence="8">
    <location>
        <begin position="116"/>
        <end position="138"/>
    </location>
</feature>
<dbReference type="GO" id="GO:0015179">
    <property type="term" value="F:L-amino acid transmembrane transporter activity"/>
    <property type="evidence" value="ECO:0007669"/>
    <property type="project" value="TreeGrafter"/>
</dbReference>
<evidence type="ECO:0000256" key="4">
    <source>
        <dbReference type="ARBA" id="ARBA00022519"/>
    </source>
</evidence>
<keyword evidence="2" id="KW-0813">Transport</keyword>
<keyword evidence="6 8" id="KW-1133">Transmembrane helix</keyword>
<dbReference type="AlphaFoldDB" id="A0A0G1PNL8"/>
<evidence type="ECO:0000256" key="5">
    <source>
        <dbReference type="ARBA" id="ARBA00022692"/>
    </source>
</evidence>
<accession>A0A0G1PNL8</accession>
<evidence type="ECO:0000256" key="6">
    <source>
        <dbReference type="ARBA" id="ARBA00022989"/>
    </source>
</evidence>
<evidence type="ECO:0000256" key="7">
    <source>
        <dbReference type="ARBA" id="ARBA00023136"/>
    </source>
</evidence>
<dbReference type="InterPro" id="IPR018227">
    <property type="entry name" value="Amino_acid_transport_2"/>
</dbReference>
<feature type="transmembrane region" description="Helical" evidence="8">
    <location>
        <begin position="12"/>
        <end position="32"/>
    </location>
</feature>
<feature type="transmembrane region" description="Helical" evidence="8">
    <location>
        <begin position="38"/>
        <end position="62"/>
    </location>
</feature>
<feature type="transmembrane region" description="Helical" evidence="8">
    <location>
        <begin position="82"/>
        <end position="104"/>
    </location>
</feature>
<name>A0A0G1PNL8_9BACT</name>